<evidence type="ECO:0000313" key="3">
    <source>
        <dbReference type="EMBL" id="CAB4637096.1"/>
    </source>
</evidence>
<evidence type="ECO:0000313" key="7">
    <source>
        <dbReference type="EMBL" id="CAB4949716.1"/>
    </source>
</evidence>
<dbReference type="InterPro" id="IPR029032">
    <property type="entry name" value="AhpD-like"/>
</dbReference>
<dbReference type="EMBL" id="CAFBRD010000123">
    <property type="protein sequence ID" value="CAB5078524.1"/>
    <property type="molecule type" value="Genomic_DNA"/>
</dbReference>
<proteinExistence type="predicted"/>
<accession>A0A6J6FSC4</accession>
<evidence type="ECO:0000313" key="9">
    <source>
        <dbReference type="EMBL" id="CAB5078524.1"/>
    </source>
</evidence>
<evidence type="ECO:0000313" key="5">
    <source>
        <dbReference type="EMBL" id="CAB4801979.1"/>
    </source>
</evidence>
<dbReference type="EMBL" id="CAEZXY010000059">
    <property type="protein sequence ID" value="CAB4713183.1"/>
    <property type="molecule type" value="Genomic_DNA"/>
</dbReference>
<dbReference type="EMBL" id="CAEZTY010000058">
    <property type="protein sequence ID" value="CAB4591601.1"/>
    <property type="molecule type" value="Genomic_DNA"/>
</dbReference>
<dbReference type="EMBL" id="CAEZVC010000175">
    <property type="protein sequence ID" value="CAB4637096.1"/>
    <property type="molecule type" value="Genomic_DNA"/>
</dbReference>
<evidence type="ECO:0000313" key="6">
    <source>
        <dbReference type="EMBL" id="CAB4802303.1"/>
    </source>
</evidence>
<dbReference type="SUPFAM" id="SSF69118">
    <property type="entry name" value="AhpD-like"/>
    <property type="match status" value="2"/>
</dbReference>
<dbReference type="EMBL" id="CAFBNJ010000030">
    <property type="protein sequence ID" value="CAB4949716.1"/>
    <property type="molecule type" value="Genomic_DNA"/>
</dbReference>
<reference evidence="2" key="1">
    <citation type="submission" date="2020-05" db="EMBL/GenBank/DDBJ databases">
        <authorList>
            <person name="Chiriac C."/>
            <person name="Salcher M."/>
            <person name="Ghai R."/>
            <person name="Kavagutti S V."/>
        </authorList>
    </citation>
    <scope>NUCLEOTIDE SEQUENCE</scope>
</reference>
<evidence type="ECO:0000313" key="2">
    <source>
        <dbReference type="EMBL" id="CAB4591601.1"/>
    </source>
</evidence>
<dbReference type="EMBL" id="CAFAAD010000144">
    <property type="protein sequence ID" value="CAB4801979.1"/>
    <property type="molecule type" value="Genomic_DNA"/>
</dbReference>
<dbReference type="EMBL" id="CAEUNJ010000091">
    <property type="protein sequence ID" value="CAB4372640.1"/>
    <property type="molecule type" value="Genomic_DNA"/>
</dbReference>
<evidence type="ECO:0000313" key="8">
    <source>
        <dbReference type="EMBL" id="CAB4978194.1"/>
    </source>
</evidence>
<dbReference type="Gene3D" id="1.20.1290.10">
    <property type="entry name" value="AhpD-like"/>
    <property type="match status" value="2"/>
</dbReference>
<organism evidence="2">
    <name type="scientific">freshwater metagenome</name>
    <dbReference type="NCBI Taxonomy" id="449393"/>
    <lineage>
        <taxon>unclassified sequences</taxon>
        <taxon>metagenomes</taxon>
        <taxon>ecological metagenomes</taxon>
    </lineage>
</organism>
<gene>
    <name evidence="2" type="ORF">UFOPK1762_01375</name>
    <name evidence="3" type="ORF">UFOPK1906_01843</name>
    <name evidence="4" type="ORF">UFOPK2624_01235</name>
    <name evidence="5" type="ORF">UFOPK2969_01521</name>
    <name evidence="6" type="ORF">UFOPK3010_00672</name>
    <name evidence="7" type="ORF">UFOPK3785_00751</name>
    <name evidence="8" type="ORF">UFOPK3927_00552</name>
    <name evidence="1" type="ORF">UFOPK4201_01687</name>
    <name evidence="9" type="ORF">UFOPK4371_01675</name>
</gene>
<sequence>MSDPREVDAPEVLAALAVASESVRASCDNTLLELARRRVAGLLNNEAELTAKSWGPISELQAAELSSWPTSDAFDERQKAALALTEQFVIDVTGVLTGPLAASAGALGAEVGPFVQALYLLDVGQRAGVVLSVLLGETITTDTWAWGASGEIPADPMAAIMDVLAATGRLQVVDPVTKELMRLRGARLHQCRRCQSVRSVAALNAGADVELLGAEDPASIGKLSAGTLAVLDLVDAMFVGPPAIDQELFGRLTQSYDSEELVEIVSYLMRNACNKIPVAFGADDAIVEEGFEYQVIDASGETVTVDASALSN</sequence>
<evidence type="ECO:0000313" key="1">
    <source>
        <dbReference type="EMBL" id="CAB4372640.1"/>
    </source>
</evidence>
<dbReference type="EMBL" id="CAFAAM010000072">
    <property type="protein sequence ID" value="CAB4802303.1"/>
    <property type="molecule type" value="Genomic_DNA"/>
</dbReference>
<protein>
    <submittedName>
        <fullName evidence="2">Unannotated protein</fullName>
    </submittedName>
</protein>
<evidence type="ECO:0000313" key="4">
    <source>
        <dbReference type="EMBL" id="CAB4713183.1"/>
    </source>
</evidence>
<dbReference type="AlphaFoldDB" id="A0A6J6FSC4"/>
<name>A0A6J6FSC4_9ZZZZ</name>
<dbReference type="EMBL" id="CAFBOK010000047">
    <property type="protein sequence ID" value="CAB4978194.1"/>
    <property type="molecule type" value="Genomic_DNA"/>
</dbReference>